<proteinExistence type="predicted"/>
<gene>
    <name evidence="1" type="ORF">JOB18_033451</name>
</gene>
<keyword evidence="2" id="KW-1185">Reference proteome</keyword>
<evidence type="ECO:0000313" key="1">
    <source>
        <dbReference type="EMBL" id="KAG7518388.1"/>
    </source>
</evidence>
<dbReference type="AlphaFoldDB" id="A0AAV6SLU2"/>
<comment type="caution">
    <text evidence="1">The sequence shown here is derived from an EMBL/GenBank/DDBJ whole genome shotgun (WGS) entry which is preliminary data.</text>
</comment>
<name>A0AAV6SLU2_SOLSE</name>
<sequence length="149" mass="15875">MALLVTVGCLNTTHLLPAQSSEVNGADRKQTAAAAAAALPVHTVLILAPLISALPALTSWRAARQSLCVLHTYTLTPQPAAVSQCKQSEIAHSLLLPTELPVTLNSLFLKILKLCLHIVDGPGVICVLDNEKSKQVEVRGLTTYNFLFA</sequence>
<dbReference type="Proteomes" id="UP000693946">
    <property type="component" value="Linkage Group LG12"/>
</dbReference>
<reference evidence="1 2" key="1">
    <citation type="journal article" date="2021" name="Sci. Rep.">
        <title>Chromosome anchoring in Senegalese sole (Solea senegalensis) reveals sex-associated markers and genome rearrangements in flatfish.</title>
        <authorList>
            <person name="Guerrero-Cozar I."/>
            <person name="Gomez-Garrido J."/>
            <person name="Berbel C."/>
            <person name="Martinez-Blanch J.F."/>
            <person name="Alioto T."/>
            <person name="Claros M.G."/>
            <person name="Gagnaire P.A."/>
            <person name="Manchado M."/>
        </authorList>
    </citation>
    <scope>NUCLEOTIDE SEQUENCE [LARGE SCALE GENOMIC DNA]</scope>
    <source>
        <strain evidence="1">Sse05_10M</strain>
    </source>
</reference>
<protein>
    <submittedName>
        <fullName evidence="1">Uncharacterized protein</fullName>
    </submittedName>
</protein>
<dbReference type="EMBL" id="JAGKHQ010000004">
    <property type="protein sequence ID" value="KAG7518388.1"/>
    <property type="molecule type" value="Genomic_DNA"/>
</dbReference>
<organism evidence="1 2">
    <name type="scientific">Solea senegalensis</name>
    <name type="common">Senegalese sole</name>
    <dbReference type="NCBI Taxonomy" id="28829"/>
    <lineage>
        <taxon>Eukaryota</taxon>
        <taxon>Metazoa</taxon>
        <taxon>Chordata</taxon>
        <taxon>Craniata</taxon>
        <taxon>Vertebrata</taxon>
        <taxon>Euteleostomi</taxon>
        <taxon>Actinopterygii</taxon>
        <taxon>Neopterygii</taxon>
        <taxon>Teleostei</taxon>
        <taxon>Neoteleostei</taxon>
        <taxon>Acanthomorphata</taxon>
        <taxon>Carangaria</taxon>
        <taxon>Pleuronectiformes</taxon>
        <taxon>Pleuronectoidei</taxon>
        <taxon>Soleidae</taxon>
        <taxon>Solea</taxon>
    </lineage>
</organism>
<accession>A0AAV6SLU2</accession>
<evidence type="ECO:0000313" key="2">
    <source>
        <dbReference type="Proteomes" id="UP000693946"/>
    </source>
</evidence>